<keyword evidence="2" id="KW-0969">Cilium</keyword>
<organism evidence="2 3">
    <name type="scientific">Paenibacillus thailandensis</name>
    <dbReference type="NCBI Taxonomy" id="393250"/>
    <lineage>
        <taxon>Bacteria</taxon>
        <taxon>Bacillati</taxon>
        <taxon>Bacillota</taxon>
        <taxon>Bacilli</taxon>
        <taxon>Bacillales</taxon>
        <taxon>Paenibacillaceae</taxon>
        <taxon>Paenibacillus</taxon>
    </lineage>
</organism>
<protein>
    <submittedName>
        <fullName evidence="2">Flagellar protein FlgN</fullName>
    </submittedName>
</protein>
<proteinExistence type="predicted"/>
<comment type="caution">
    <text evidence="2">The sequence shown here is derived from an EMBL/GenBank/DDBJ whole genome shotgun (WGS) entry which is preliminary data.</text>
</comment>
<dbReference type="InterPro" id="IPR036679">
    <property type="entry name" value="FlgN-like_sf"/>
</dbReference>
<keyword evidence="2" id="KW-0966">Cell projection</keyword>
<dbReference type="Gene3D" id="1.20.58.300">
    <property type="entry name" value="FlgN-like"/>
    <property type="match status" value="1"/>
</dbReference>
<sequence length="167" mass="19080">MASVSEIIGILRQQSAVYEALLELEKKKTPVIVRNDLHELNAITAQERKWTAEAQRLEKERIRLTTAYVVQMGLPRARSSVLTSLIKAVTDAKEKEALTELHAALRGTLQQLKFHNDTNKQLMEQSLDFIRFSLDLLVDNPHEHVVYQHPMNRTSTGPGTGMFNKRY</sequence>
<dbReference type="SUPFAM" id="SSF140566">
    <property type="entry name" value="FlgN-like"/>
    <property type="match status" value="1"/>
</dbReference>
<keyword evidence="3" id="KW-1185">Reference proteome</keyword>
<evidence type="ECO:0000313" key="3">
    <source>
        <dbReference type="Proteomes" id="UP001597493"/>
    </source>
</evidence>
<name>A0ABW5R2T2_9BACL</name>
<dbReference type="RefSeq" id="WP_379278269.1">
    <property type="nucleotide sequence ID" value="NZ_JBHUGT010000017.1"/>
</dbReference>
<accession>A0ABW5R2T2</accession>
<evidence type="ECO:0000313" key="2">
    <source>
        <dbReference type="EMBL" id="MFD2663019.1"/>
    </source>
</evidence>
<dbReference type="Pfam" id="PF05130">
    <property type="entry name" value="FlgN"/>
    <property type="match status" value="1"/>
</dbReference>
<dbReference type="InterPro" id="IPR007809">
    <property type="entry name" value="FlgN-like"/>
</dbReference>
<gene>
    <name evidence="2" type="ORF">ACFSW5_22435</name>
</gene>
<keyword evidence="2" id="KW-0282">Flagellum</keyword>
<dbReference type="Proteomes" id="UP001597493">
    <property type="component" value="Unassembled WGS sequence"/>
</dbReference>
<reference evidence="3" key="1">
    <citation type="journal article" date="2019" name="Int. J. Syst. Evol. Microbiol.">
        <title>The Global Catalogue of Microorganisms (GCM) 10K type strain sequencing project: providing services to taxonomists for standard genome sequencing and annotation.</title>
        <authorList>
            <consortium name="The Broad Institute Genomics Platform"/>
            <consortium name="The Broad Institute Genome Sequencing Center for Infectious Disease"/>
            <person name="Wu L."/>
            <person name="Ma J."/>
        </authorList>
    </citation>
    <scope>NUCLEOTIDE SEQUENCE [LARGE SCALE GENOMIC DNA]</scope>
    <source>
        <strain evidence="3">TISTR 1827</strain>
    </source>
</reference>
<keyword evidence="1" id="KW-1005">Bacterial flagellum biogenesis</keyword>
<dbReference type="EMBL" id="JBHUMY010000037">
    <property type="protein sequence ID" value="MFD2663019.1"/>
    <property type="molecule type" value="Genomic_DNA"/>
</dbReference>
<evidence type="ECO:0000256" key="1">
    <source>
        <dbReference type="ARBA" id="ARBA00022795"/>
    </source>
</evidence>